<evidence type="ECO:0000256" key="4">
    <source>
        <dbReference type="ARBA" id="ARBA00022692"/>
    </source>
</evidence>
<dbReference type="Pfam" id="PF09801">
    <property type="entry name" value="SYS1"/>
    <property type="match status" value="2"/>
</dbReference>
<keyword evidence="11" id="KW-1185">Reference proteome</keyword>
<protein>
    <recommendedName>
        <fullName evidence="12">Integral membrane protein S linking to the trans Golgi network-domain-containing protein</fullName>
    </recommendedName>
</protein>
<feature type="transmembrane region" description="Helical" evidence="9">
    <location>
        <begin position="108"/>
        <end position="128"/>
    </location>
</feature>
<dbReference type="GO" id="GO:0034067">
    <property type="term" value="P:protein localization to Golgi apparatus"/>
    <property type="evidence" value="ECO:0007669"/>
    <property type="project" value="TreeGrafter"/>
</dbReference>
<dbReference type="GO" id="GO:0000139">
    <property type="term" value="C:Golgi membrane"/>
    <property type="evidence" value="ECO:0007669"/>
    <property type="project" value="UniProtKB-SubCell"/>
</dbReference>
<dbReference type="EMBL" id="BPQB01000035">
    <property type="protein sequence ID" value="GJE93849.1"/>
    <property type="molecule type" value="Genomic_DNA"/>
</dbReference>
<reference evidence="10 11" key="1">
    <citation type="submission" date="2021-08" db="EMBL/GenBank/DDBJ databases">
        <title>Draft Genome Sequence of Phanerochaete sordida strain YK-624.</title>
        <authorList>
            <person name="Mori T."/>
            <person name="Dohra H."/>
            <person name="Suzuki T."/>
            <person name="Kawagishi H."/>
            <person name="Hirai H."/>
        </authorList>
    </citation>
    <scope>NUCLEOTIDE SEQUENCE [LARGE SCALE GENOMIC DNA]</scope>
    <source>
        <strain evidence="10 11">YK-624</strain>
    </source>
</reference>
<dbReference type="InterPro" id="IPR019185">
    <property type="entry name" value="Integral_membrane_SYS1-rel"/>
</dbReference>
<keyword evidence="3" id="KW-0813">Transport</keyword>
<keyword evidence="7" id="KW-0333">Golgi apparatus</keyword>
<gene>
    <name evidence="10" type="ORF">PsYK624_100130</name>
</gene>
<evidence type="ECO:0008006" key="12">
    <source>
        <dbReference type="Google" id="ProtNLM"/>
    </source>
</evidence>
<dbReference type="GO" id="GO:0005802">
    <property type="term" value="C:trans-Golgi network"/>
    <property type="evidence" value="ECO:0007669"/>
    <property type="project" value="TreeGrafter"/>
</dbReference>
<proteinExistence type="inferred from homology"/>
<feature type="transmembrane region" description="Helical" evidence="9">
    <location>
        <begin position="162"/>
        <end position="179"/>
    </location>
</feature>
<dbReference type="AlphaFoldDB" id="A0A9P3LGP5"/>
<evidence type="ECO:0000256" key="1">
    <source>
        <dbReference type="ARBA" id="ARBA00004653"/>
    </source>
</evidence>
<evidence type="ECO:0000256" key="3">
    <source>
        <dbReference type="ARBA" id="ARBA00022448"/>
    </source>
</evidence>
<keyword evidence="8 9" id="KW-0472">Membrane</keyword>
<keyword evidence="6 9" id="KW-1133">Transmembrane helix</keyword>
<comment type="caution">
    <text evidence="10">The sequence shown here is derived from an EMBL/GenBank/DDBJ whole genome shotgun (WGS) entry which is preliminary data.</text>
</comment>
<dbReference type="GO" id="GO:0043001">
    <property type="term" value="P:Golgi to plasma membrane protein transport"/>
    <property type="evidence" value="ECO:0007669"/>
    <property type="project" value="TreeGrafter"/>
</dbReference>
<name>A0A9P3LGP5_9APHY</name>
<dbReference type="GO" id="GO:0005829">
    <property type="term" value="C:cytosol"/>
    <property type="evidence" value="ECO:0007669"/>
    <property type="project" value="GOC"/>
</dbReference>
<evidence type="ECO:0000313" key="10">
    <source>
        <dbReference type="EMBL" id="GJE93849.1"/>
    </source>
</evidence>
<evidence type="ECO:0000256" key="9">
    <source>
        <dbReference type="SAM" id="Phobius"/>
    </source>
</evidence>
<dbReference type="PANTHER" id="PTHR12952:SF0">
    <property type="entry name" value="PROTEIN SYS1 HOMOLOG"/>
    <property type="match status" value="1"/>
</dbReference>
<organism evidence="10 11">
    <name type="scientific">Phanerochaete sordida</name>
    <dbReference type="NCBI Taxonomy" id="48140"/>
    <lineage>
        <taxon>Eukaryota</taxon>
        <taxon>Fungi</taxon>
        <taxon>Dikarya</taxon>
        <taxon>Basidiomycota</taxon>
        <taxon>Agaricomycotina</taxon>
        <taxon>Agaricomycetes</taxon>
        <taxon>Polyporales</taxon>
        <taxon>Phanerochaetaceae</taxon>
        <taxon>Phanerochaete</taxon>
    </lineage>
</organism>
<accession>A0A9P3LGP5</accession>
<dbReference type="GO" id="GO:0006895">
    <property type="term" value="P:Golgi to endosome transport"/>
    <property type="evidence" value="ECO:0007669"/>
    <property type="project" value="TreeGrafter"/>
</dbReference>
<evidence type="ECO:0000256" key="6">
    <source>
        <dbReference type="ARBA" id="ARBA00022989"/>
    </source>
</evidence>
<dbReference type="PANTHER" id="PTHR12952">
    <property type="entry name" value="SYS1"/>
    <property type="match status" value="1"/>
</dbReference>
<sequence>MVKQSSSAGWDPVLIVSQIISLQTLHYVTLAVLLPPLLALFAESSSLEYEGGAANVGMIMDWRHMAGRPTSTSTDPWATLNSVWSGGKQVGVGEVEDRWNTRLDPRRGWIIAACWVGASCADVFFLYTIVRRPRLILDFTLTLLFNHLLLTTYYAASVPTSLFFWIVMVVCAVLMVIVTEQLCVRREMREGLAVASGTASRAGEAGDEVEMGSLLRRD</sequence>
<evidence type="ECO:0000256" key="7">
    <source>
        <dbReference type="ARBA" id="ARBA00023034"/>
    </source>
</evidence>
<evidence type="ECO:0000256" key="2">
    <source>
        <dbReference type="ARBA" id="ARBA00008160"/>
    </source>
</evidence>
<keyword evidence="4 9" id="KW-0812">Transmembrane</keyword>
<evidence type="ECO:0000256" key="5">
    <source>
        <dbReference type="ARBA" id="ARBA00022927"/>
    </source>
</evidence>
<dbReference type="Proteomes" id="UP000703269">
    <property type="component" value="Unassembled WGS sequence"/>
</dbReference>
<evidence type="ECO:0000256" key="8">
    <source>
        <dbReference type="ARBA" id="ARBA00023136"/>
    </source>
</evidence>
<evidence type="ECO:0000313" key="11">
    <source>
        <dbReference type="Proteomes" id="UP000703269"/>
    </source>
</evidence>
<comment type="similarity">
    <text evidence="2">Belongs to the SYS1 family.</text>
</comment>
<dbReference type="OrthoDB" id="542931at2759"/>
<comment type="subcellular location">
    <subcellularLocation>
        <location evidence="1">Golgi apparatus membrane</location>
        <topology evidence="1">Multi-pass membrane protein</topology>
    </subcellularLocation>
</comment>
<feature type="transmembrane region" description="Helical" evidence="9">
    <location>
        <begin position="135"/>
        <end position="156"/>
    </location>
</feature>
<keyword evidence="5" id="KW-0653">Protein transport</keyword>
<feature type="transmembrane region" description="Helical" evidence="9">
    <location>
        <begin position="12"/>
        <end position="34"/>
    </location>
</feature>